<feature type="region of interest" description="Disordered" evidence="1">
    <location>
        <begin position="228"/>
        <end position="289"/>
    </location>
</feature>
<sequence>MVKGKTEKKSTKTRRKGVGIMGLLGHQKRRELKGSQSLIMDRIMFQTDSIMLTSRIINTCRNWIGDVGMMTELLGVRWFRRFWLLIKDLCCQISPEKKRELRIRKKLIGLSMHKETISREKLFNMSRALTKEDLKALLSQLRSNWKSIGIVKEQQEVRLFRRLWFLIKNLCCQLSPEKKRELRIRKKMIGLPMHKETMSRENVQRRHFLKTSLALSKEDLKALLSQLRRARKKNTDNDSKGHKPKERDKEKKVKSKDKDKDKKKERKEKVKEISKPSDEQPKLEGNGKESLDAFSNKALNLLQMNSKKSAAGGILGKRKELEMNGYLHENGFLPHKLSRSVSSHPVVENGRKSEPSQTVLQFLSEGQGAASDCKADIKEHRINGLRGPEQLNAFSTKPSSSRVKVNENGGASAKPPHPDSKYLSEILSIPKMADESNLDDQEWLLGGNGSGSKKPKVGSPEIEMTPQVWAEAMQIESLLDVYALPYVIPY</sequence>
<dbReference type="Proteomes" id="UP000694861">
    <property type="component" value="Linkage group LG6"/>
</dbReference>
<evidence type="ECO:0000313" key="2">
    <source>
        <dbReference type="Proteomes" id="UP000694861"/>
    </source>
</evidence>
<reference evidence="3" key="2">
    <citation type="submission" date="2025-08" db="UniProtKB">
        <authorList>
            <consortium name="RefSeq"/>
        </authorList>
    </citation>
    <scope>IDENTIFICATION</scope>
</reference>
<dbReference type="PANTHER" id="PTHR34660">
    <property type="entry name" value="MYB-LIKE PROTEIN X"/>
    <property type="match status" value="1"/>
</dbReference>
<dbReference type="GeneID" id="103334258"/>
<feature type="region of interest" description="Disordered" evidence="1">
    <location>
        <begin position="438"/>
        <end position="460"/>
    </location>
</feature>
<dbReference type="RefSeq" id="XP_016650756.1">
    <property type="nucleotide sequence ID" value="XM_016795270.1"/>
</dbReference>
<accession>A0ABM1LTM9</accession>
<proteinExistence type="predicted"/>
<organism evidence="2 3">
    <name type="scientific">Prunus mume</name>
    <name type="common">Japanese apricot</name>
    <name type="synonym">Armeniaca mume</name>
    <dbReference type="NCBI Taxonomy" id="102107"/>
    <lineage>
        <taxon>Eukaryota</taxon>
        <taxon>Viridiplantae</taxon>
        <taxon>Streptophyta</taxon>
        <taxon>Embryophyta</taxon>
        <taxon>Tracheophyta</taxon>
        <taxon>Spermatophyta</taxon>
        <taxon>Magnoliopsida</taxon>
        <taxon>eudicotyledons</taxon>
        <taxon>Gunneridae</taxon>
        <taxon>Pentapetalae</taxon>
        <taxon>rosids</taxon>
        <taxon>fabids</taxon>
        <taxon>Rosales</taxon>
        <taxon>Rosaceae</taxon>
        <taxon>Amygdaloideae</taxon>
        <taxon>Amygdaleae</taxon>
        <taxon>Prunus</taxon>
    </lineage>
</organism>
<evidence type="ECO:0000256" key="1">
    <source>
        <dbReference type="SAM" id="MobiDB-lite"/>
    </source>
</evidence>
<dbReference type="PANTHER" id="PTHR34660:SF21">
    <property type="entry name" value="MYB-LIKE PROTEIN X ISOFORM X2"/>
    <property type="match status" value="1"/>
</dbReference>
<keyword evidence="2" id="KW-1185">Reference proteome</keyword>
<gene>
    <name evidence="3" type="primary">LOC103334258</name>
</gene>
<evidence type="ECO:0000313" key="3">
    <source>
        <dbReference type="RefSeq" id="XP_016650756.1"/>
    </source>
</evidence>
<feature type="compositionally biased region" description="Polar residues" evidence="1">
    <location>
        <begin position="392"/>
        <end position="403"/>
    </location>
</feature>
<feature type="region of interest" description="Disordered" evidence="1">
    <location>
        <begin position="389"/>
        <end position="421"/>
    </location>
</feature>
<name>A0ABM1LTM9_PRUMU</name>
<protein>
    <submittedName>
        <fullName evidence="3">Uncharacterized protein LOC103334258</fullName>
    </submittedName>
</protein>
<feature type="compositionally biased region" description="Basic and acidic residues" evidence="1">
    <location>
        <begin position="233"/>
        <end position="289"/>
    </location>
</feature>
<reference evidence="2" key="1">
    <citation type="journal article" date="2012" name="Nat. Commun.">
        <title>The genome of Prunus mume.</title>
        <authorList>
            <person name="Zhang Q."/>
            <person name="Chen W."/>
            <person name="Sun L."/>
            <person name="Zhao F."/>
            <person name="Huang B."/>
            <person name="Yang W."/>
            <person name="Tao Y."/>
            <person name="Wang J."/>
            <person name="Yuan Z."/>
            <person name="Fan G."/>
            <person name="Xing Z."/>
            <person name="Han C."/>
            <person name="Pan H."/>
            <person name="Zhong X."/>
            <person name="Shi W."/>
            <person name="Liang X."/>
            <person name="Du D."/>
            <person name="Sun F."/>
            <person name="Xu Z."/>
            <person name="Hao R."/>
            <person name="Lv T."/>
            <person name="Lv Y."/>
            <person name="Zheng Z."/>
            <person name="Sun M."/>
            <person name="Luo L."/>
            <person name="Cai M."/>
            <person name="Gao Y."/>
            <person name="Wang J."/>
            <person name="Yin Y."/>
            <person name="Xu X."/>
            <person name="Cheng T."/>
            <person name="Wang J."/>
        </authorList>
    </citation>
    <scope>NUCLEOTIDE SEQUENCE [LARGE SCALE GENOMIC DNA]</scope>
</reference>